<reference evidence="1 2" key="1">
    <citation type="submission" date="2024-09" db="EMBL/GenBank/DDBJ databases">
        <authorList>
            <person name="Sun Q."/>
            <person name="Mori K."/>
        </authorList>
    </citation>
    <scope>NUCLEOTIDE SEQUENCE [LARGE SCALE GENOMIC DNA]</scope>
    <source>
        <strain evidence="1 2">CECT 8726</strain>
    </source>
</reference>
<evidence type="ECO:0000313" key="1">
    <source>
        <dbReference type="EMBL" id="MFB9233477.1"/>
    </source>
</evidence>
<proteinExistence type="predicted"/>
<evidence type="ECO:0000313" key="2">
    <source>
        <dbReference type="Proteomes" id="UP001589683"/>
    </source>
</evidence>
<organism evidence="1 2">
    <name type="scientific">Pseudohalocynthiibacter aestuariivivens</name>
    <dbReference type="NCBI Taxonomy" id="1591409"/>
    <lineage>
        <taxon>Bacteria</taxon>
        <taxon>Pseudomonadati</taxon>
        <taxon>Pseudomonadota</taxon>
        <taxon>Alphaproteobacteria</taxon>
        <taxon>Rhodobacterales</taxon>
        <taxon>Paracoccaceae</taxon>
        <taxon>Pseudohalocynthiibacter</taxon>
    </lineage>
</organism>
<dbReference type="EMBL" id="JBHMEA010000049">
    <property type="protein sequence ID" value="MFB9233477.1"/>
    <property type="molecule type" value="Genomic_DNA"/>
</dbReference>
<dbReference type="RefSeq" id="WP_213888385.1">
    <property type="nucleotide sequence ID" value="NZ_JAGFNU010000003.1"/>
</dbReference>
<name>A0ABV5JJ35_9RHOB</name>
<protein>
    <submittedName>
        <fullName evidence="1">Uncharacterized protein</fullName>
    </submittedName>
</protein>
<keyword evidence="2" id="KW-1185">Reference proteome</keyword>
<accession>A0ABV5JJ35</accession>
<dbReference type="Proteomes" id="UP001589683">
    <property type="component" value="Unassembled WGS sequence"/>
</dbReference>
<gene>
    <name evidence="1" type="ORF">ACFFUT_16915</name>
</gene>
<sequence length="50" mass="5182">MSATFTLSLLSLMAASITVAFVKVILKPKPVAAVARNVKASGAMNFTGTR</sequence>
<comment type="caution">
    <text evidence="1">The sequence shown here is derived from an EMBL/GenBank/DDBJ whole genome shotgun (WGS) entry which is preliminary data.</text>
</comment>